<gene>
    <name evidence="2" type="ORF">NC661_00025</name>
</gene>
<dbReference type="EMBL" id="JAMQJZ010000001">
    <property type="protein sequence ID" value="MDC3418770.1"/>
    <property type="molecule type" value="Genomic_DNA"/>
</dbReference>
<proteinExistence type="predicted"/>
<organism evidence="2 3">
    <name type="scientific">Aquibacillus koreensis</name>
    <dbReference type="NCBI Taxonomy" id="279446"/>
    <lineage>
        <taxon>Bacteria</taxon>
        <taxon>Bacillati</taxon>
        <taxon>Bacillota</taxon>
        <taxon>Bacilli</taxon>
        <taxon>Bacillales</taxon>
        <taxon>Bacillaceae</taxon>
        <taxon>Aquibacillus</taxon>
    </lineage>
</organism>
<dbReference type="RefSeq" id="WP_259870966.1">
    <property type="nucleotide sequence ID" value="NZ_JAMQJZ010000001.1"/>
</dbReference>
<dbReference type="AlphaFoldDB" id="A0A9X3WHW4"/>
<protein>
    <submittedName>
        <fullName evidence="2">HD domain-containing protein</fullName>
    </submittedName>
</protein>
<dbReference type="PANTHER" id="PTHR33594">
    <property type="entry name" value="SUPERFAMILY HYDROLASE, PUTATIVE (AFU_ORTHOLOGUE AFUA_1G03035)-RELATED"/>
    <property type="match status" value="1"/>
</dbReference>
<dbReference type="Pfam" id="PF01966">
    <property type="entry name" value="HD"/>
    <property type="match status" value="1"/>
</dbReference>
<name>A0A9X3WHW4_9BACI</name>
<dbReference type="Proteomes" id="UP001145072">
    <property type="component" value="Unassembled WGS sequence"/>
</dbReference>
<sequence>MTTVLDQIKAYVFQLFHEDATGHDFEHMKRVATMARKLAEEEGADSFIAEAAGWLHDVGDRKLFRDPDLALQKLTDFLSQIDLSEEQFELIDLAMKDVSFSKGKVPETLEGKIVQDADRLDAIGAIGIARTFAYGGSKGTPLFSEDQKVTNTSVQHFYDKLLHLRGKMNTNAAKKIATKRHQYMEAFLECFYDEWYMDRKEGR</sequence>
<dbReference type="SUPFAM" id="SSF109604">
    <property type="entry name" value="HD-domain/PDEase-like"/>
    <property type="match status" value="1"/>
</dbReference>
<reference evidence="2" key="1">
    <citation type="submission" date="2022-06" db="EMBL/GenBank/DDBJ databases">
        <title>Aquibacillus sp. a new bacterium isolated from soil saline samples.</title>
        <authorList>
            <person name="Galisteo C."/>
            <person name="De La Haba R."/>
            <person name="Sanchez-Porro C."/>
            <person name="Ventosa A."/>
        </authorList>
    </citation>
    <scope>NUCLEOTIDE SEQUENCE</scope>
    <source>
        <strain evidence="2">JCM 12387</strain>
    </source>
</reference>
<dbReference type="PANTHER" id="PTHR33594:SF1">
    <property type="entry name" value="HD_PDEASE DOMAIN-CONTAINING PROTEIN"/>
    <property type="match status" value="1"/>
</dbReference>
<dbReference type="Gene3D" id="1.20.58.1910">
    <property type="match status" value="1"/>
</dbReference>
<dbReference type="SMART" id="SM00471">
    <property type="entry name" value="HDc"/>
    <property type="match status" value="1"/>
</dbReference>
<keyword evidence="3" id="KW-1185">Reference proteome</keyword>
<accession>A0A9X3WHW4</accession>
<evidence type="ECO:0000313" key="2">
    <source>
        <dbReference type="EMBL" id="MDC3418770.1"/>
    </source>
</evidence>
<comment type="caution">
    <text evidence="2">The sequence shown here is derived from an EMBL/GenBank/DDBJ whole genome shotgun (WGS) entry which is preliminary data.</text>
</comment>
<feature type="domain" description="HD" evidence="1">
    <location>
        <begin position="24"/>
        <end position="123"/>
    </location>
</feature>
<dbReference type="CDD" id="cd00077">
    <property type="entry name" value="HDc"/>
    <property type="match status" value="1"/>
</dbReference>
<dbReference type="InterPro" id="IPR006674">
    <property type="entry name" value="HD_domain"/>
</dbReference>
<dbReference type="PROSITE" id="PS51831">
    <property type="entry name" value="HD"/>
    <property type="match status" value="1"/>
</dbReference>
<dbReference type="InterPro" id="IPR003607">
    <property type="entry name" value="HD/PDEase_dom"/>
</dbReference>
<dbReference type="Gene3D" id="1.10.472.50">
    <property type="entry name" value="HD-domain/PDEase-like"/>
    <property type="match status" value="1"/>
</dbReference>
<evidence type="ECO:0000259" key="1">
    <source>
        <dbReference type="PROSITE" id="PS51831"/>
    </source>
</evidence>
<evidence type="ECO:0000313" key="3">
    <source>
        <dbReference type="Proteomes" id="UP001145072"/>
    </source>
</evidence>